<dbReference type="AlphaFoldDB" id="A0A7L4YRK1"/>
<sequence length="135" mass="14801">MNFRTRPVLVYDGDCGICTKCVGFVERHLARDIDIVAFQHADLDSLGLSWAECEEAVQWVTPDGTVSSAHIAVGDLLKASGWQWRPLAFLAQTPPFAWVASLAYKWIAKNRHRLPGGTPACAMPAHLRPGATRSS</sequence>
<dbReference type="Proteomes" id="UP000463857">
    <property type="component" value="Chromosome"/>
</dbReference>
<gene>
    <name evidence="1" type="ORF">EK0264_15640</name>
</gene>
<evidence type="ECO:0000313" key="2">
    <source>
        <dbReference type="Proteomes" id="UP000463857"/>
    </source>
</evidence>
<protein>
    <submittedName>
        <fullName evidence="1">DUF393 domain-containing protein</fullName>
    </submittedName>
</protein>
<dbReference type="GO" id="GO:0015035">
    <property type="term" value="F:protein-disulfide reductase activity"/>
    <property type="evidence" value="ECO:0007669"/>
    <property type="project" value="InterPro"/>
</dbReference>
<dbReference type="PANTHER" id="PTHR34290:SF2">
    <property type="entry name" value="OS04G0668800 PROTEIN"/>
    <property type="match status" value="1"/>
</dbReference>
<dbReference type="InterPro" id="IPR044691">
    <property type="entry name" value="DCC1_Trx"/>
</dbReference>
<dbReference type="KEGG" id="eke:EK0264_15640"/>
<accession>A0A7L4YRK1</accession>
<dbReference type="OrthoDB" id="9813713at2"/>
<keyword evidence="2" id="KW-1185">Reference proteome</keyword>
<name>A0A7L4YRK1_9ACTN</name>
<dbReference type="EMBL" id="CP047156">
    <property type="protein sequence ID" value="QHC01583.1"/>
    <property type="molecule type" value="Genomic_DNA"/>
</dbReference>
<dbReference type="InParanoid" id="A0A7L4YRK1"/>
<dbReference type="PANTHER" id="PTHR34290">
    <property type="entry name" value="SI:CH73-390P7.2"/>
    <property type="match status" value="1"/>
</dbReference>
<dbReference type="RefSeq" id="WP_159546718.1">
    <property type="nucleotide sequence ID" value="NZ_CP047156.1"/>
</dbReference>
<evidence type="ECO:0000313" key="1">
    <source>
        <dbReference type="EMBL" id="QHC01583.1"/>
    </source>
</evidence>
<dbReference type="InterPro" id="IPR007263">
    <property type="entry name" value="DCC1-like"/>
</dbReference>
<dbReference type="Pfam" id="PF04134">
    <property type="entry name" value="DCC1-like"/>
    <property type="match status" value="1"/>
</dbReference>
<organism evidence="1 2">
    <name type="scientific">Epidermidibacterium keratini</name>
    <dbReference type="NCBI Taxonomy" id="1891644"/>
    <lineage>
        <taxon>Bacteria</taxon>
        <taxon>Bacillati</taxon>
        <taxon>Actinomycetota</taxon>
        <taxon>Actinomycetes</taxon>
        <taxon>Sporichthyales</taxon>
        <taxon>Sporichthyaceae</taxon>
        <taxon>Epidermidibacterium</taxon>
    </lineage>
</organism>
<proteinExistence type="predicted"/>
<reference evidence="1 2" key="1">
    <citation type="journal article" date="2018" name="Int. J. Syst. Evol. Microbiol.">
        <title>Epidermidibacterium keratini gen. nov., sp. nov., a member of the family Sporichthyaceae, isolated from keratin epidermis.</title>
        <authorList>
            <person name="Lee D.G."/>
            <person name="Trujillo M.E."/>
            <person name="Kang S."/>
            <person name="Nam J.J."/>
            <person name="Kim Y.J."/>
        </authorList>
    </citation>
    <scope>NUCLEOTIDE SEQUENCE [LARGE SCALE GENOMIC DNA]</scope>
    <source>
        <strain evidence="1 2">EPI-7</strain>
    </source>
</reference>